<feature type="transmembrane region" description="Helical" evidence="10">
    <location>
        <begin position="95"/>
        <end position="115"/>
    </location>
</feature>
<evidence type="ECO:0000256" key="1">
    <source>
        <dbReference type="ARBA" id="ARBA00004141"/>
    </source>
</evidence>
<evidence type="ECO:0000256" key="9">
    <source>
        <dbReference type="RuleBase" id="RU000488"/>
    </source>
</evidence>
<dbReference type="AlphaFoldDB" id="A0A9W7F8R4"/>
<dbReference type="Pfam" id="PF00153">
    <property type="entry name" value="Mito_carr"/>
    <property type="match status" value="2"/>
</dbReference>
<dbReference type="Proteomes" id="UP001165082">
    <property type="component" value="Unassembled WGS sequence"/>
</dbReference>
<comment type="similarity">
    <text evidence="2 9">Belongs to the mitochondrial carrier (TC 2.A.29) family.</text>
</comment>
<dbReference type="OrthoDB" id="204711at2759"/>
<reference evidence="12" key="1">
    <citation type="submission" date="2022-07" db="EMBL/GenBank/DDBJ databases">
        <title>Genome analysis of Parmales, a sister group of diatoms, reveals the evolutionary specialization of diatoms from phago-mixotrophs to photoautotrophs.</title>
        <authorList>
            <person name="Ban H."/>
            <person name="Sato S."/>
            <person name="Yoshikawa S."/>
            <person name="Kazumasa Y."/>
            <person name="Nakamura Y."/>
            <person name="Ichinomiya M."/>
            <person name="Saitoh K."/>
            <person name="Sato N."/>
            <person name="Blanc-Mathieu R."/>
            <person name="Endo H."/>
            <person name="Kuwata A."/>
            <person name="Ogata H."/>
        </authorList>
    </citation>
    <scope>NUCLEOTIDE SEQUENCE</scope>
</reference>
<dbReference type="InterPro" id="IPR023395">
    <property type="entry name" value="MCP_dom_sf"/>
</dbReference>
<dbReference type="EMBL" id="BRXZ01000216">
    <property type="protein sequence ID" value="GMI07600.1"/>
    <property type="molecule type" value="Genomic_DNA"/>
</dbReference>
<comment type="subcellular location">
    <subcellularLocation>
        <location evidence="1">Membrane</location>
        <topology evidence="1">Multi-pass membrane protein</topology>
    </subcellularLocation>
</comment>
<evidence type="ECO:0000256" key="3">
    <source>
        <dbReference type="ARBA" id="ARBA00022448"/>
    </source>
</evidence>
<dbReference type="InterPro" id="IPR018108">
    <property type="entry name" value="MCP_transmembrane"/>
</dbReference>
<evidence type="ECO:0000256" key="10">
    <source>
        <dbReference type="SAM" id="Phobius"/>
    </source>
</evidence>
<sequence length="257" mass="27106">MVQTMTACIVLCLLSLLPATKSLDPGFFHSFHFPTIAVNSGLAGTAISVTKTIIKHPLDTMTVRIQNRDVGLEPVDLTLSERLSSYTSALSPSPFAGIIPSVASSIPSAAVFFTIKDTVKNSLLSQPPGSPHLDIVTVTILSILAATPFYWAIRTPFESIKTQLQTPALAGAGSTMAAQGITTPLDIGRNRIMAYGYGQGSGGTGTDGYWGQYKEIMRKEGGGRALWKGAAPRVAKAAVSGAAQFAVYDMVLKIFPG</sequence>
<keyword evidence="4 8" id="KW-0812">Transmembrane</keyword>
<dbReference type="PANTHER" id="PTHR45667">
    <property type="entry name" value="S-ADENOSYLMETHIONINE MITOCHONDRIAL CARRIER PROTEIN"/>
    <property type="match status" value="1"/>
</dbReference>
<name>A0A9W7F8R4_9STRA</name>
<dbReference type="GO" id="GO:0016020">
    <property type="term" value="C:membrane"/>
    <property type="evidence" value="ECO:0007669"/>
    <property type="project" value="UniProtKB-SubCell"/>
</dbReference>
<gene>
    <name evidence="12" type="ORF">TrRE_jg2747</name>
</gene>
<keyword evidence="13" id="KW-1185">Reference proteome</keyword>
<evidence type="ECO:0000256" key="4">
    <source>
        <dbReference type="ARBA" id="ARBA00022692"/>
    </source>
</evidence>
<feature type="transmembrane region" description="Helical" evidence="10">
    <location>
        <begin position="135"/>
        <end position="153"/>
    </location>
</feature>
<evidence type="ECO:0000256" key="7">
    <source>
        <dbReference type="ARBA" id="ARBA00023136"/>
    </source>
</evidence>
<accession>A0A9W7F8R4</accession>
<evidence type="ECO:0000256" key="11">
    <source>
        <dbReference type="SAM" id="SignalP"/>
    </source>
</evidence>
<keyword evidence="11" id="KW-0732">Signal</keyword>
<evidence type="ECO:0000256" key="2">
    <source>
        <dbReference type="ARBA" id="ARBA00006375"/>
    </source>
</evidence>
<organism evidence="12 13">
    <name type="scientific">Triparma retinervis</name>
    <dbReference type="NCBI Taxonomy" id="2557542"/>
    <lineage>
        <taxon>Eukaryota</taxon>
        <taxon>Sar</taxon>
        <taxon>Stramenopiles</taxon>
        <taxon>Ochrophyta</taxon>
        <taxon>Bolidophyceae</taxon>
        <taxon>Parmales</taxon>
        <taxon>Triparmaceae</taxon>
        <taxon>Triparma</taxon>
    </lineage>
</organism>
<keyword evidence="5" id="KW-0677">Repeat</keyword>
<dbReference type="SUPFAM" id="SSF103506">
    <property type="entry name" value="Mitochondrial carrier"/>
    <property type="match status" value="1"/>
</dbReference>
<evidence type="ECO:0000256" key="5">
    <source>
        <dbReference type="ARBA" id="ARBA00022737"/>
    </source>
</evidence>
<proteinExistence type="inferred from homology"/>
<evidence type="ECO:0000313" key="13">
    <source>
        <dbReference type="Proteomes" id="UP001165082"/>
    </source>
</evidence>
<keyword evidence="7 8" id="KW-0472">Membrane</keyword>
<feature type="chain" id="PRO_5040976025" evidence="11">
    <location>
        <begin position="23"/>
        <end position="257"/>
    </location>
</feature>
<feature type="repeat" description="Solcar" evidence="8">
    <location>
        <begin position="35"/>
        <end position="122"/>
    </location>
</feature>
<evidence type="ECO:0000313" key="12">
    <source>
        <dbReference type="EMBL" id="GMI07600.1"/>
    </source>
</evidence>
<dbReference type="Gene3D" id="1.50.40.10">
    <property type="entry name" value="Mitochondrial carrier domain"/>
    <property type="match status" value="2"/>
</dbReference>
<evidence type="ECO:0000256" key="8">
    <source>
        <dbReference type="PROSITE-ProRule" id="PRU00282"/>
    </source>
</evidence>
<evidence type="ECO:0000256" key="6">
    <source>
        <dbReference type="ARBA" id="ARBA00022989"/>
    </source>
</evidence>
<feature type="signal peptide" evidence="11">
    <location>
        <begin position="1"/>
        <end position="22"/>
    </location>
</feature>
<feature type="repeat" description="Solcar" evidence="8">
    <location>
        <begin position="162"/>
        <end position="254"/>
    </location>
</feature>
<comment type="caution">
    <text evidence="12">The sequence shown here is derived from an EMBL/GenBank/DDBJ whole genome shotgun (WGS) entry which is preliminary data.</text>
</comment>
<protein>
    <submittedName>
        <fullName evidence="12">Uncharacterized protein</fullName>
    </submittedName>
</protein>
<keyword evidence="3 9" id="KW-0813">Transport</keyword>
<dbReference type="PROSITE" id="PS50920">
    <property type="entry name" value="SOLCAR"/>
    <property type="match status" value="2"/>
</dbReference>
<keyword evidence="6 10" id="KW-1133">Transmembrane helix</keyword>